<dbReference type="Proteomes" id="UP001180020">
    <property type="component" value="Unassembled WGS sequence"/>
</dbReference>
<evidence type="ECO:0000313" key="2">
    <source>
        <dbReference type="Proteomes" id="UP001180020"/>
    </source>
</evidence>
<proteinExistence type="predicted"/>
<comment type="caution">
    <text evidence="1">The sequence shown here is derived from an EMBL/GenBank/DDBJ whole genome shotgun (WGS) entry which is preliminary data.</text>
</comment>
<keyword evidence="2" id="KW-1185">Reference proteome</keyword>
<protein>
    <submittedName>
        <fullName evidence="1">Uncharacterized protein</fullName>
    </submittedName>
</protein>
<name>A0AAV9DMN0_ACOCL</name>
<evidence type="ECO:0000313" key="1">
    <source>
        <dbReference type="EMBL" id="KAK1302219.1"/>
    </source>
</evidence>
<sequence length="98" mass="10626">MRPTHRGRLRRRRSSRHWGCRWCIGGGGGDTLYGLWGHVWVVVVVVVHGSFEREVEVGGGAFETEEGGVVGAGGGFRGRVGAEPDSCLLVWGPDLRDP</sequence>
<organism evidence="1 2">
    <name type="scientific">Acorus calamus</name>
    <name type="common">Sweet flag</name>
    <dbReference type="NCBI Taxonomy" id="4465"/>
    <lineage>
        <taxon>Eukaryota</taxon>
        <taxon>Viridiplantae</taxon>
        <taxon>Streptophyta</taxon>
        <taxon>Embryophyta</taxon>
        <taxon>Tracheophyta</taxon>
        <taxon>Spermatophyta</taxon>
        <taxon>Magnoliopsida</taxon>
        <taxon>Liliopsida</taxon>
        <taxon>Acoraceae</taxon>
        <taxon>Acorus</taxon>
    </lineage>
</organism>
<reference evidence="1" key="1">
    <citation type="journal article" date="2023" name="Nat. Commun.">
        <title>Diploid and tetraploid genomes of Acorus and the evolution of monocots.</title>
        <authorList>
            <person name="Ma L."/>
            <person name="Liu K.W."/>
            <person name="Li Z."/>
            <person name="Hsiao Y.Y."/>
            <person name="Qi Y."/>
            <person name="Fu T."/>
            <person name="Tang G.D."/>
            <person name="Zhang D."/>
            <person name="Sun W.H."/>
            <person name="Liu D.K."/>
            <person name="Li Y."/>
            <person name="Chen G.Z."/>
            <person name="Liu X.D."/>
            <person name="Liao X.Y."/>
            <person name="Jiang Y.T."/>
            <person name="Yu X."/>
            <person name="Hao Y."/>
            <person name="Huang J."/>
            <person name="Zhao X.W."/>
            <person name="Ke S."/>
            <person name="Chen Y.Y."/>
            <person name="Wu W.L."/>
            <person name="Hsu J.L."/>
            <person name="Lin Y.F."/>
            <person name="Huang M.D."/>
            <person name="Li C.Y."/>
            <person name="Huang L."/>
            <person name="Wang Z.W."/>
            <person name="Zhao X."/>
            <person name="Zhong W.Y."/>
            <person name="Peng D.H."/>
            <person name="Ahmad S."/>
            <person name="Lan S."/>
            <person name="Zhang J.S."/>
            <person name="Tsai W.C."/>
            <person name="Van de Peer Y."/>
            <person name="Liu Z.J."/>
        </authorList>
    </citation>
    <scope>NUCLEOTIDE SEQUENCE</scope>
    <source>
        <strain evidence="1">CP</strain>
    </source>
</reference>
<gene>
    <name evidence="1" type="ORF">QJS10_CPB12g01666</name>
</gene>
<reference evidence="1" key="2">
    <citation type="submission" date="2023-06" db="EMBL/GenBank/DDBJ databases">
        <authorList>
            <person name="Ma L."/>
            <person name="Liu K.-W."/>
            <person name="Li Z."/>
            <person name="Hsiao Y.-Y."/>
            <person name="Qi Y."/>
            <person name="Fu T."/>
            <person name="Tang G."/>
            <person name="Zhang D."/>
            <person name="Sun W.-H."/>
            <person name="Liu D.-K."/>
            <person name="Li Y."/>
            <person name="Chen G.-Z."/>
            <person name="Liu X.-D."/>
            <person name="Liao X.-Y."/>
            <person name="Jiang Y.-T."/>
            <person name="Yu X."/>
            <person name="Hao Y."/>
            <person name="Huang J."/>
            <person name="Zhao X.-W."/>
            <person name="Ke S."/>
            <person name="Chen Y.-Y."/>
            <person name="Wu W.-L."/>
            <person name="Hsu J.-L."/>
            <person name="Lin Y.-F."/>
            <person name="Huang M.-D."/>
            <person name="Li C.-Y."/>
            <person name="Huang L."/>
            <person name="Wang Z.-W."/>
            <person name="Zhao X."/>
            <person name="Zhong W.-Y."/>
            <person name="Peng D.-H."/>
            <person name="Ahmad S."/>
            <person name="Lan S."/>
            <person name="Zhang J.-S."/>
            <person name="Tsai W.-C."/>
            <person name="Van De Peer Y."/>
            <person name="Liu Z.-J."/>
        </authorList>
    </citation>
    <scope>NUCLEOTIDE SEQUENCE</scope>
    <source>
        <strain evidence="1">CP</strain>
        <tissue evidence="1">Leaves</tissue>
    </source>
</reference>
<dbReference type="EMBL" id="JAUJYO010000012">
    <property type="protein sequence ID" value="KAK1302219.1"/>
    <property type="molecule type" value="Genomic_DNA"/>
</dbReference>
<dbReference type="AlphaFoldDB" id="A0AAV9DMN0"/>
<accession>A0AAV9DMN0</accession>